<accession>B8B965</accession>
<sequence length="82" mass="8428">MGQQERVIACGAGLTALGMALRFVAGPLATLVGAAALGLRGDVLHLAIIQVHLLNFALSGTQTVHVTSPALFAVYLDTCRGK</sequence>
<dbReference type="STRING" id="39946.B8B965"/>
<evidence type="ECO:0000313" key="3">
    <source>
        <dbReference type="Proteomes" id="UP000007015"/>
    </source>
</evidence>
<dbReference type="PANTHER" id="PTHR31752:SF11">
    <property type="entry name" value="AUXIN EFFLUX CARRIER COMPONENT 5C-RELATED"/>
    <property type="match status" value="1"/>
</dbReference>
<reference evidence="2 3" key="1">
    <citation type="journal article" date="2005" name="PLoS Biol.">
        <title>The genomes of Oryza sativa: a history of duplications.</title>
        <authorList>
            <person name="Yu J."/>
            <person name="Wang J."/>
            <person name="Lin W."/>
            <person name="Li S."/>
            <person name="Li H."/>
            <person name="Zhou J."/>
            <person name="Ni P."/>
            <person name="Dong W."/>
            <person name="Hu S."/>
            <person name="Zeng C."/>
            <person name="Zhang J."/>
            <person name="Zhang Y."/>
            <person name="Li R."/>
            <person name="Xu Z."/>
            <person name="Li S."/>
            <person name="Li X."/>
            <person name="Zheng H."/>
            <person name="Cong L."/>
            <person name="Lin L."/>
            <person name="Yin J."/>
            <person name="Geng J."/>
            <person name="Li G."/>
            <person name="Shi J."/>
            <person name="Liu J."/>
            <person name="Lv H."/>
            <person name="Li J."/>
            <person name="Wang J."/>
            <person name="Deng Y."/>
            <person name="Ran L."/>
            <person name="Shi X."/>
            <person name="Wang X."/>
            <person name="Wu Q."/>
            <person name="Li C."/>
            <person name="Ren X."/>
            <person name="Wang J."/>
            <person name="Wang X."/>
            <person name="Li D."/>
            <person name="Liu D."/>
            <person name="Zhang X."/>
            <person name="Ji Z."/>
            <person name="Zhao W."/>
            <person name="Sun Y."/>
            <person name="Zhang Z."/>
            <person name="Bao J."/>
            <person name="Han Y."/>
            <person name="Dong L."/>
            <person name="Ji J."/>
            <person name="Chen P."/>
            <person name="Wu S."/>
            <person name="Liu J."/>
            <person name="Xiao Y."/>
            <person name="Bu D."/>
            <person name="Tan J."/>
            <person name="Yang L."/>
            <person name="Ye C."/>
            <person name="Zhang J."/>
            <person name="Xu J."/>
            <person name="Zhou Y."/>
            <person name="Yu Y."/>
            <person name="Zhang B."/>
            <person name="Zhuang S."/>
            <person name="Wei H."/>
            <person name="Liu B."/>
            <person name="Lei M."/>
            <person name="Yu H."/>
            <person name="Li Y."/>
            <person name="Xu H."/>
            <person name="Wei S."/>
            <person name="He X."/>
            <person name="Fang L."/>
            <person name="Zhang Z."/>
            <person name="Zhang Y."/>
            <person name="Huang X."/>
            <person name="Su Z."/>
            <person name="Tong W."/>
            <person name="Li J."/>
            <person name="Tong Z."/>
            <person name="Li S."/>
            <person name="Ye J."/>
            <person name="Wang L."/>
            <person name="Fang L."/>
            <person name="Lei T."/>
            <person name="Chen C."/>
            <person name="Chen H."/>
            <person name="Xu Z."/>
            <person name="Li H."/>
            <person name="Huang H."/>
            <person name="Zhang F."/>
            <person name="Xu H."/>
            <person name="Li N."/>
            <person name="Zhao C."/>
            <person name="Li S."/>
            <person name="Dong L."/>
            <person name="Huang Y."/>
            <person name="Li L."/>
            <person name="Xi Y."/>
            <person name="Qi Q."/>
            <person name="Li W."/>
            <person name="Zhang B."/>
            <person name="Hu W."/>
            <person name="Zhang Y."/>
            <person name="Tian X."/>
            <person name="Jiao Y."/>
            <person name="Liang X."/>
            <person name="Jin J."/>
            <person name="Gao L."/>
            <person name="Zheng W."/>
            <person name="Hao B."/>
            <person name="Liu S."/>
            <person name="Wang W."/>
            <person name="Yuan L."/>
            <person name="Cao M."/>
            <person name="McDermott J."/>
            <person name="Samudrala R."/>
            <person name="Wang J."/>
            <person name="Wong G.K."/>
            <person name="Yang H."/>
        </authorList>
    </citation>
    <scope>NUCLEOTIDE SEQUENCE [LARGE SCALE GENOMIC DNA]</scope>
    <source>
        <strain evidence="3">cv. 93-11</strain>
    </source>
</reference>
<keyword evidence="1" id="KW-0813">Transport</keyword>
<dbReference type="InterPro" id="IPR051107">
    <property type="entry name" value="Auxin_Efflux_Carrier"/>
</dbReference>
<dbReference type="GO" id="GO:0010329">
    <property type="term" value="F:auxin efflux transmembrane transporter activity"/>
    <property type="evidence" value="ECO:0007669"/>
    <property type="project" value="TreeGrafter"/>
</dbReference>
<dbReference type="Proteomes" id="UP000007015">
    <property type="component" value="Chromosome 8"/>
</dbReference>
<dbReference type="GO" id="GO:0009926">
    <property type="term" value="P:auxin polar transport"/>
    <property type="evidence" value="ECO:0007669"/>
    <property type="project" value="TreeGrafter"/>
</dbReference>
<dbReference type="GO" id="GO:0005783">
    <property type="term" value="C:endoplasmic reticulum"/>
    <property type="evidence" value="ECO:0007669"/>
    <property type="project" value="TreeGrafter"/>
</dbReference>
<dbReference type="PANTHER" id="PTHR31752">
    <property type="entry name" value="AUXIN EFFLUX CARRIER COMPONENT 1B-RELATED"/>
    <property type="match status" value="1"/>
</dbReference>
<evidence type="ECO:0000313" key="2">
    <source>
        <dbReference type="EMBL" id="EEC83925.1"/>
    </source>
</evidence>
<dbReference type="EMBL" id="CM000133">
    <property type="protein sequence ID" value="EEC83925.1"/>
    <property type="molecule type" value="Genomic_DNA"/>
</dbReference>
<dbReference type="GO" id="GO:0005886">
    <property type="term" value="C:plasma membrane"/>
    <property type="evidence" value="ECO:0007669"/>
    <property type="project" value="TreeGrafter"/>
</dbReference>
<name>B8B965_ORYSI</name>
<protein>
    <submittedName>
        <fullName evidence="2">Uncharacterized protein</fullName>
    </submittedName>
</protein>
<dbReference type="Gramene" id="BGIOSGA026600-TA">
    <property type="protein sequence ID" value="BGIOSGA026600-PA"/>
    <property type="gene ID" value="BGIOSGA026600"/>
</dbReference>
<organism evidence="2 3">
    <name type="scientific">Oryza sativa subsp. indica</name>
    <name type="common">Rice</name>
    <dbReference type="NCBI Taxonomy" id="39946"/>
    <lineage>
        <taxon>Eukaryota</taxon>
        <taxon>Viridiplantae</taxon>
        <taxon>Streptophyta</taxon>
        <taxon>Embryophyta</taxon>
        <taxon>Tracheophyta</taxon>
        <taxon>Spermatophyta</taxon>
        <taxon>Magnoliopsida</taxon>
        <taxon>Liliopsida</taxon>
        <taxon>Poales</taxon>
        <taxon>Poaceae</taxon>
        <taxon>BOP clade</taxon>
        <taxon>Oryzoideae</taxon>
        <taxon>Oryzeae</taxon>
        <taxon>Oryzinae</taxon>
        <taxon>Oryza</taxon>
        <taxon>Oryza sativa</taxon>
    </lineage>
</organism>
<proteinExistence type="predicted"/>
<keyword evidence="3" id="KW-1185">Reference proteome</keyword>
<gene>
    <name evidence="2" type="ORF">OsI_29996</name>
</gene>
<evidence type="ECO:0000256" key="1">
    <source>
        <dbReference type="ARBA" id="ARBA00022448"/>
    </source>
</evidence>
<dbReference type="HOGENOM" id="CLU_2562451_0_0_1"/>
<dbReference type="AlphaFoldDB" id="B8B965"/>